<feature type="non-terminal residue" evidence="2">
    <location>
        <position position="1"/>
    </location>
</feature>
<protein>
    <submittedName>
        <fullName evidence="2">Uncharacterized protein</fullName>
    </submittedName>
</protein>
<comment type="caution">
    <text evidence="2">The sequence shown here is derived from an EMBL/GenBank/DDBJ whole genome shotgun (WGS) entry which is preliminary data.</text>
</comment>
<evidence type="ECO:0000256" key="1">
    <source>
        <dbReference type="SAM" id="MobiDB-lite"/>
    </source>
</evidence>
<dbReference type="EMBL" id="CAJOBJ010315250">
    <property type="protein sequence ID" value="CAF5168761.1"/>
    <property type="molecule type" value="Genomic_DNA"/>
</dbReference>
<evidence type="ECO:0000313" key="3">
    <source>
        <dbReference type="Proteomes" id="UP000681720"/>
    </source>
</evidence>
<reference evidence="2" key="1">
    <citation type="submission" date="2021-02" db="EMBL/GenBank/DDBJ databases">
        <authorList>
            <person name="Nowell W R."/>
        </authorList>
    </citation>
    <scope>NUCLEOTIDE SEQUENCE</scope>
</reference>
<dbReference type="Proteomes" id="UP000681720">
    <property type="component" value="Unassembled WGS sequence"/>
</dbReference>
<evidence type="ECO:0000313" key="2">
    <source>
        <dbReference type="EMBL" id="CAF5168761.1"/>
    </source>
</evidence>
<dbReference type="AlphaFoldDB" id="A0A8S3GPI0"/>
<gene>
    <name evidence="2" type="ORF">GIL414_LOCUS66573</name>
</gene>
<sequence>FFSLFSPNKLFSFSEQQLQSSFSKLAEIQKIDQFKDKQTNRLIVTTTGVNGNFANSTSGSSDPIISNPNSSSLSGSDQLTVTDFYPLSTTNPTDLSYKSYNNQNDLPLSSVQNDLLWSQSQYGSYGFPFYTTANTVHEIVSNKNTTKEDSAESGYSTPSKMNHHNKKTVYEVVV</sequence>
<feature type="region of interest" description="Disordered" evidence="1">
    <location>
        <begin position="54"/>
        <end position="77"/>
    </location>
</feature>
<accession>A0A8S3GPI0</accession>
<organism evidence="2 3">
    <name type="scientific">Rotaria magnacalcarata</name>
    <dbReference type="NCBI Taxonomy" id="392030"/>
    <lineage>
        <taxon>Eukaryota</taxon>
        <taxon>Metazoa</taxon>
        <taxon>Spiralia</taxon>
        <taxon>Gnathifera</taxon>
        <taxon>Rotifera</taxon>
        <taxon>Eurotatoria</taxon>
        <taxon>Bdelloidea</taxon>
        <taxon>Philodinida</taxon>
        <taxon>Philodinidae</taxon>
        <taxon>Rotaria</taxon>
    </lineage>
</organism>
<feature type="compositionally biased region" description="Low complexity" evidence="1">
    <location>
        <begin position="58"/>
        <end position="77"/>
    </location>
</feature>
<proteinExistence type="predicted"/>
<name>A0A8S3GPI0_9BILA</name>